<name>A0ACC0NFH2_RHOML</name>
<accession>A0ACC0NFH2</accession>
<proteinExistence type="predicted"/>
<keyword evidence="2" id="KW-1185">Reference proteome</keyword>
<dbReference type="EMBL" id="CM046393">
    <property type="protein sequence ID" value="KAI8551834.1"/>
    <property type="molecule type" value="Genomic_DNA"/>
</dbReference>
<sequence length="380" mass="43743">MNHGIERLELDVHLDCSFDLPSSLYEEPVDDRRYFSEDLTPSHSYRHFNYPDSRGLPSVHALSLTNVYFRRGSDLFSGDKFPLLRKLWLKNCRGMSHLNINCPGLEILKLDGLQLKGLDISGTGLLALRIFKCFRYVGSWAKILAPSLQSLYWESRISVECRVESFRDLKTCSFRFRYKIPDRATLLSASPYYRQLVLLDLCLLEAGAEFLRFHVIPNINCFETLSKMDSEGGLHCSFTNLVTLELHTYLTKDEIIGITCLLRCSPILRTMTIISNSRSGTRNMDLDEKQYWKSQIQNIKSIEVHLKVVRIDVQDVNMHERAVYLGKLLLCHGSALQEMTLNLRSYSVVPSFERQRVQSEIMTFARASSNVIVSFLPPHM</sequence>
<evidence type="ECO:0000313" key="1">
    <source>
        <dbReference type="EMBL" id="KAI8551834.1"/>
    </source>
</evidence>
<reference evidence="1" key="1">
    <citation type="submission" date="2022-02" db="EMBL/GenBank/DDBJ databases">
        <title>Plant Genome Project.</title>
        <authorList>
            <person name="Zhang R.-G."/>
        </authorList>
    </citation>
    <scope>NUCLEOTIDE SEQUENCE</scope>
    <source>
        <strain evidence="1">AT1</strain>
    </source>
</reference>
<gene>
    <name evidence="1" type="ORF">RHMOL_Rhmol06G0217600</name>
</gene>
<dbReference type="Proteomes" id="UP001062846">
    <property type="component" value="Chromosome 6"/>
</dbReference>
<protein>
    <submittedName>
        <fullName evidence="1">Uncharacterized protein</fullName>
    </submittedName>
</protein>
<organism evidence="1 2">
    <name type="scientific">Rhododendron molle</name>
    <name type="common">Chinese azalea</name>
    <name type="synonym">Azalea mollis</name>
    <dbReference type="NCBI Taxonomy" id="49168"/>
    <lineage>
        <taxon>Eukaryota</taxon>
        <taxon>Viridiplantae</taxon>
        <taxon>Streptophyta</taxon>
        <taxon>Embryophyta</taxon>
        <taxon>Tracheophyta</taxon>
        <taxon>Spermatophyta</taxon>
        <taxon>Magnoliopsida</taxon>
        <taxon>eudicotyledons</taxon>
        <taxon>Gunneridae</taxon>
        <taxon>Pentapetalae</taxon>
        <taxon>asterids</taxon>
        <taxon>Ericales</taxon>
        <taxon>Ericaceae</taxon>
        <taxon>Ericoideae</taxon>
        <taxon>Rhodoreae</taxon>
        <taxon>Rhododendron</taxon>
    </lineage>
</organism>
<evidence type="ECO:0000313" key="2">
    <source>
        <dbReference type="Proteomes" id="UP001062846"/>
    </source>
</evidence>
<comment type="caution">
    <text evidence="1">The sequence shown here is derived from an EMBL/GenBank/DDBJ whole genome shotgun (WGS) entry which is preliminary data.</text>
</comment>